<dbReference type="STRING" id="395963.Bind_1759"/>
<dbReference type="HOGENOM" id="CLU_047522_3_3_5"/>
<dbReference type="PRINTS" id="PR00032">
    <property type="entry name" value="HTHARAC"/>
</dbReference>
<evidence type="ECO:0000256" key="3">
    <source>
        <dbReference type="ARBA" id="ARBA00023163"/>
    </source>
</evidence>
<organism evidence="5 6">
    <name type="scientific">Beijerinckia indica subsp. indica (strain ATCC 9039 / DSM 1715 / NCIMB 8712)</name>
    <dbReference type="NCBI Taxonomy" id="395963"/>
    <lineage>
        <taxon>Bacteria</taxon>
        <taxon>Pseudomonadati</taxon>
        <taxon>Pseudomonadota</taxon>
        <taxon>Alphaproteobacteria</taxon>
        <taxon>Hyphomicrobiales</taxon>
        <taxon>Beijerinckiaceae</taxon>
        <taxon>Beijerinckia</taxon>
    </lineage>
</organism>
<dbReference type="PANTHER" id="PTHR47894:SF1">
    <property type="entry name" value="HTH-TYPE TRANSCRIPTIONAL REGULATOR VQSM"/>
    <property type="match status" value="1"/>
</dbReference>
<dbReference type="SUPFAM" id="SSF46689">
    <property type="entry name" value="Homeodomain-like"/>
    <property type="match status" value="1"/>
</dbReference>
<dbReference type="OrthoDB" id="9805730at2"/>
<evidence type="ECO:0000256" key="2">
    <source>
        <dbReference type="ARBA" id="ARBA00023125"/>
    </source>
</evidence>
<dbReference type="SMART" id="SM00342">
    <property type="entry name" value="HTH_ARAC"/>
    <property type="match status" value="1"/>
</dbReference>
<feature type="domain" description="HTH araC/xylS-type" evidence="4">
    <location>
        <begin position="234"/>
        <end position="335"/>
    </location>
</feature>
<dbReference type="InterPro" id="IPR020449">
    <property type="entry name" value="Tscrpt_reg_AraC-type_HTH"/>
</dbReference>
<dbReference type="GO" id="GO:0005829">
    <property type="term" value="C:cytosol"/>
    <property type="evidence" value="ECO:0007669"/>
    <property type="project" value="TreeGrafter"/>
</dbReference>
<evidence type="ECO:0000259" key="4">
    <source>
        <dbReference type="PROSITE" id="PS01124"/>
    </source>
</evidence>
<dbReference type="AlphaFoldDB" id="B2ICW5"/>
<evidence type="ECO:0000313" key="5">
    <source>
        <dbReference type="EMBL" id="ACB95389.1"/>
    </source>
</evidence>
<protein>
    <submittedName>
        <fullName evidence="5">Transcriptional regulator, AraC family</fullName>
    </submittedName>
</protein>
<proteinExistence type="predicted"/>
<evidence type="ECO:0000313" key="6">
    <source>
        <dbReference type="Proteomes" id="UP000001695"/>
    </source>
</evidence>
<dbReference type="PROSITE" id="PS01124">
    <property type="entry name" value="HTH_ARAC_FAMILY_2"/>
    <property type="match status" value="1"/>
</dbReference>
<sequence>MNRRNFVRSITSMRLLAELGHDHGLSMHTCLEGTGVRQRDLSDPLGIVSAEQELQLIRNLWAHRGNCPALGTQAGARYHFTAYGMLGFAMVSSPTLQSAFDISVKYSQLTFAFSHFKLKESEHESNIIVDTSDVPEALRQFITERDIAALLTVQRDLFPSQPVLYNLYFSFPRPARSDHYEAIYGVKPIFGCKETFAELNRKALAQPLPQANELALKSAEEQCQLVLERRLSGTGLAVKVRDRLLHGGVNLPDMKDVAKDLCVTPRTLHRHLEEEGVTFLELRDEVRLTLAENLLQNRNLLVKDIASRLGYSSATSFISAFRRWKGMTPLVYRNRFLS</sequence>
<reference evidence="5 6" key="2">
    <citation type="journal article" date="2010" name="J. Bacteriol.">
        <title>Complete genome sequence of Beijerinckia indica subsp. indica.</title>
        <authorList>
            <person name="Tamas I."/>
            <person name="Dedysh S.N."/>
            <person name="Liesack W."/>
            <person name="Stott M.B."/>
            <person name="Alam M."/>
            <person name="Murrell J.C."/>
            <person name="Dunfield P.F."/>
        </authorList>
    </citation>
    <scope>NUCLEOTIDE SEQUENCE [LARGE SCALE GENOMIC DNA]</scope>
    <source>
        <strain evidence="6">ATCC 9039 / DSM 1715 / NCIMB 8712</strain>
    </source>
</reference>
<dbReference type="GO" id="GO:0000976">
    <property type="term" value="F:transcription cis-regulatory region binding"/>
    <property type="evidence" value="ECO:0007669"/>
    <property type="project" value="TreeGrafter"/>
</dbReference>
<gene>
    <name evidence="5" type="ordered locus">Bind_1759</name>
</gene>
<dbReference type="InterPro" id="IPR009057">
    <property type="entry name" value="Homeodomain-like_sf"/>
</dbReference>
<dbReference type="KEGG" id="bid:Bind_1759"/>
<name>B2ICW5_BEII9</name>
<dbReference type="Pfam" id="PF12625">
    <property type="entry name" value="Arabinose_bd"/>
    <property type="match status" value="1"/>
</dbReference>
<keyword evidence="2" id="KW-0238">DNA-binding</keyword>
<dbReference type="PROSITE" id="PS00041">
    <property type="entry name" value="HTH_ARAC_FAMILY_1"/>
    <property type="match status" value="1"/>
</dbReference>
<reference evidence="6" key="1">
    <citation type="submission" date="2008-03" db="EMBL/GenBank/DDBJ databases">
        <title>Complete sequence of chromosome of Beijerinckia indica subsp. indica ATCC 9039.</title>
        <authorList>
            <consortium name="US DOE Joint Genome Institute"/>
            <person name="Copeland A."/>
            <person name="Lucas S."/>
            <person name="Lapidus A."/>
            <person name="Glavina del Rio T."/>
            <person name="Dalin E."/>
            <person name="Tice H."/>
            <person name="Bruce D."/>
            <person name="Goodwin L."/>
            <person name="Pitluck S."/>
            <person name="LaButti K."/>
            <person name="Schmutz J."/>
            <person name="Larimer F."/>
            <person name="Land M."/>
            <person name="Hauser L."/>
            <person name="Kyrpides N."/>
            <person name="Mikhailova N."/>
            <person name="Dunfield P.F."/>
            <person name="Dedysh S.N."/>
            <person name="Liesack W."/>
            <person name="Saw J.H."/>
            <person name="Alam M."/>
            <person name="Chen Y."/>
            <person name="Murrell J.C."/>
            <person name="Richardson P."/>
        </authorList>
    </citation>
    <scope>NUCLEOTIDE SEQUENCE [LARGE SCALE GENOMIC DNA]</scope>
    <source>
        <strain evidence="6">ATCC 9039 / DSM 1715 / NCIMB 8712</strain>
    </source>
</reference>
<dbReference type="Pfam" id="PF12833">
    <property type="entry name" value="HTH_18"/>
    <property type="match status" value="1"/>
</dbReference>
<dbReference type="EMBL" id="CP001016">
    <property type="protein sequence ID" value="ACB95389.1"/>
    <property type="molecule type" value="Genomic_DNA"/>
</dbReference>
<dbReference type="Gene3D" id="1.10.10.60">
    <property type="entry name" value="Homeodomain-like"/>
    <property type="match status" value="1"/>
</dbReference>
<dbReference type="RefSeq" id="WP_012384746.1">
    <property type="nucleotide sequence ID" value="NC_010581.1"/>
</dbReference>
<evidence type="ECO:0000256" key="1">
    <source>
        <dbReference type="ARBA" id="ARBA00023015"/>
    </source>
</evidence>
<dbReference type="InterPro" id="IPR018060">
    <property type="entry name" value="HTH_AraC"/>
</dbReference>
<dbReference type="InterPro" id="IPR018062">
    <property type="entry name" value="HTH_AraC-typ_CS"/>
</dbReference>
<dbReference type="InterPro" id="IPR032687">
    <property type="entry name" value="AraC-type_N"/>
</dbReference>
<keyword evidence="1" id="KW-0805">Transcription regulation</keyword>
<dbReference type="PANTHER" id="PTHR47894">
    <property type="entry name" value="HTH-TYPE TRANSCRIPTIONAL REGULATOR GADX"/>
    <property type="match status" value="1"/>
</dbReference>
<dbReference type="GO" id="GO:0003700">
    <property type="term" value="F:DNA-binding transcription factor activity"/>
    <property type="evidence" value="ECO:0007669"/>
    <property type="project" value="InterPro"/>
</dbReference>
<keyword evidence="6" id="KW-1185">Reference proteome</keyword>
<accession>B2ICW5</accession>
<dbReference type="eggNOG" id="COG2207">
    <property type="taxonomic scope" value="Bacteria"/>
</dbReference>
<dbReference type="Proteomes" id="UP000001695">
    <property type="component" value="Chromosome"/>
</dbReference>
<keyword evidence="3" id="KW-0804">Transcription</keyword>